<accession>A0AB39SSM1</accession>
<protein>
    <submittedName>
        <fullName evidence="1">Uncharacterized protein</fullName>
    </submittedName>
</protein>
<organism evidence="1">
    <name type="scientific">Streptomyces sp. R44</name>
    <dbReference type="NCBI Taxonomy" id="3238633"/>
    <lineage>
        <taxon>Bacteria</taxon>
        <taxon>Bacillati</taxon>
        <taxon>Actinomycetota</taxon>
        <taxon>Actinomycetes</taxon>
        <taxon>Kitasatosporales</taxon>
        <taxon>Streptomycetaceae</taxon>
        <taxon>Streptomyces</taxon>
    </lineage>
</organism>
<evidence type="ECO:0000313" key="1">
    <source>
        <dbReference type="EMBL" id="XDQ69851.1"/>
    </source>
</evidence>
<sequence length="165" mass="17999">MTYHPKHIRSLPPLTLRGRQMKLYHVTNEPGTELPAEITDAAHAAAAEMVVAPDDGTPPVGWLVLHQGRDAMYLCVYSWVWDNVVLTRTASAGEPHLGGTAGDLSRYVVNTEPYTGCVWELPVLGHERTSFVRHILQPPAPDIAAYLADALADGPTDQPLADTVR</sequence>
<dbReference type="AlphaFoldDB" id="A0AB39SSM1"/>
<proteinExistence type="predicted"/>
<reference evidence="1" key="1">
    <citation type="submission" date="2024-07" db="EMBL/GenBank/DDBJ databases">
        <authorList>
            <person name="Yu S.T."/>
        </authorList>
    </citation>
    <scope>NUCLEOTIDE SEQUENCE</scope>
    <source>
        <strain evidence="1">R44</strain>
    </source>
</reference>
<dbReference type="RefSeq" id="WP_369142596.1">
    <property type="nucleotide sequence ID" value="NZ_CP163444.1"/>
</dbReference>
<gene>
    <name evidence="1" type="ORF">AB5J54_04635</name>
</gene>
<dbReference type="EMBL" id="CP163444">
    <property type="protein sequence ID" value="XDQ69851.1"/>
    <property type="molecule type" value="Genomic_DNA"/>
</dbReference>
<name>A0AB39SSM1_9ACTN</name>